<dbReference type="EMBL" id="KE148163">
    <property type="protein sequence ID" value="EPE03940.1"/>
    <property type="molecule type" value="Genomic_DNA"/>
</dbReference>
<keyword evidence="2" id="KW-0812">Transmembrane</keyword>
<dbReference type="GO" id="GO:0016020">
    <property type="term" value="C:membrane"/>
    <property type="evidence" value="ECO:0007669"/>
    <property type="project" value="TreeGrafter"/>
</dbReference>
<sequence>MQAVPPALLGALAPRGPVVAPIPPLDALFLPPPVPPAQGLPPVNGIPPAVNGAATRGDFSIQTIGIDNPAGSSPSAANDVIEVTMTQPAAAAPTETGADSTAPIQPAEPTPLTELTPPEHPHGGPPGGPPQAEGGKNGPHKEPTSGDCRLMGPFAIFVQLGLGGLALMSLVFKRWRERPQRPVKIWFFDVSKQVFGSVLVHMANVFMSLLTSGRFNISIVAQDVGTAEEPYVPNPCSFYLLNLAIDTTLGIPILIFLLHITTAAVSYTPLGRPLESIQSGNYGRPPNAWWWLKQSIIYFCGLFGMKICVLIIFLTMPWISRIGDWALSWTDGNEELQIVFVMMLFPLIMNAMQYYIIDSFIKGENSSSLPESGHRTGVYDQLADSADDEGSDDGDSDDGMYLDGSTGNLTDGGESGRQAQRRAAEVTARKRADSLMAAPTTTDKKGVRTTVTPASGPGSDPEYDPEIDGDSPTIIGSSSSQRSRHNSRQATTAVGSVPKAMYPAE</sequence>
<reference evidence="3 4" key="1">
    <citation type="journal article" date="2013" name="BMC Genomics">
        <title>The genome and transcriptome of the pine saprophyte Ophiostoma piceae, and a comparison with the bark beetle-associated pine pathogen Grosmannia clavigera.</title>
        <authorList>
            <person name="Haridas S."/>
            <person name="Wang Y."/>
            <person name="Lim L."/>
            <person name="Massoumi Alamouti S."/>
            <person name="Jackman S."/>
            <person name="Docking R."/>
            <person name="Robertson G."/>
            <person name="Birol I."/>
            <person name="Bohlmann J."/>
            <person name="Breuil C."/>
        </authorList>
    </citation>
    <scope>NUCLEOTIDE SEQUENCE [LARGE SCALE GENOMIC DNA]</scope>
    <source>
        <strain evidence="3 4">UAMH 11346</strain>
    </source>
</reference>
<evidence type="ECO:0000256" key="2">
    <source>
        <dbReference type="SAM" id="Phobius"/>
    </source>
</evidence>
<keyword evidence="4" id="KW-1185">Reference proteome</keyword>
<dbReference type="OrthoDB" id="431202at2759"/>
<feature type="transmembrane region" description="Helical" evidence="2">
    <location>
        <begin position="249"/>
        <end position="270"/>
    </location>
</feature>
<dbReference type="Pfam" id="PF12400">
    <property type="entry name" value="STIMATE"/>
    <property type="match status" value="1"/>
</dbReference>
<feature type="region of interest" description="Disordered" evidence="1">
    <location>
        <begin position="383"/>
        <end position="505"/>
    </location>
</feature>
<dbReference type="HOGENOM" id="CLU_040321_0_1_1"/>
<name>S3CTB5_OPHP1</name>
<evidence type="ECO:0000256" key="1">
    <source>
        <dbReference type="SAM" id="MobiDB-lite"/>
    </source>
</evidence>
<keyword evidence="2" id="KW-1133">Transmembrane helix</keyword>
<dbReference type="OMA" id="MPWISRI"/>
<evidence type="ECO:0000313" key="4">
    <source>
        <dbReference type="Proteomes" id="UP000016923"/>
    </source>
</evidence>
<dbReference type="eggNOG" id="ENOG502S1HE">
    <property type="taxonomic scope" value="Eukaryota"/>
</dbReference>
<feature type="compositionally biased region" description="Acidic residues" evidence="1">
    <location>
        <begin position="385"/>
        <end position="400"/>
    </location>
</feature>
<keyword evidence="2" id="KW-0472">Membrane</keyword>
<evidence type="ECO:0000313" key="3">
    <source>
        <dbReference type="EMBL" id="EPE03940.1"/>
    </source>
</evidence>
<dbReference type="AlphaFoldDB" id="S3CTB5"/>
<proteinExistence type="predicted"/>
<dbReference type="PANTHER" id="PTHR31735">
    <property type="entry name" value="VACUOLAR MEMBRANE PROTEIN YPL162C"/>
    <property type="match status" value="1"/>
</dbReference>
<gene>
    <name evidence="3" type="ORF">F503_04788</name>
</gene>
<dbReference type="Proteomes" id="UP000016923">
    <property type="component" value="Unassembled WGS sequence"/>
</dbReference>
<feature type="transmembrane region" description="Helical" evidence="2">
    <location>
        <begin position="336"/>
        <end position="357"/>
    </location>
</feature>
<organism evidence="3 4">
    <name type="scientific">Ophiostoma piceae (strain UAMH 11346)</name>
    <name type="common">Sap stain fungus</name>
    <dbReference type="NCBI Taxonomy" id="1262450"/>
    <lineage>
        <taxon>Eukaryota</taxon>
        <taxon>Fungi</taxon>
        <taxon>Dikarya</taxon>
        <taxon>Ascomycota</taxon>
        <taxon>Pezizomycotina</taxon>
        <taxon>Sordariomycetes</taxon>
        <taxon>Sordariomycetidae</taxon>
        <taxon>Ophiostomatales</taxon>
        <taxon>Ophiostomataceae</taxon>
        <taxon>Ophiostoma</taxon>
    </lineage>
</organism>
<accession>S3CTB5</accession>
<feature type="region of interest" description="Disordered" evidence="1">
    <location>
        <begin position="89"/>
        <end position="145"/>
    </location>
</feature>
<dbReference type="PANTHER" id="PTHR31735:SF1">
    <property type="entry name" value="VACUOLAR MEMBRANE PROTEIN YPL162C"/>
    <property type="match status" value="1"/>
</dbReference>
<protein>
    <submittedName>
        <fullName evidence="3">Fk506-binding protein 2</fullName>
    </submittedName>
</protein>
<feature type="transmembrane region" description="Helical" evidence="2">
    <location>
        <begin position="193"/>
        <end position="210"/>
    </location>
</feature>
<feature type="transmembrane region" description="Helical" evidence="2">
    <location>
        <begin position="150"/>
        <end position="172"/>
    </location>
</feature>
<dbReference type="STRING" id="1262450.S3CTB5"/>
<dbReference type="VEuPathDB" id="FungiDB:F503_04788"/>
<dbReference type="InterPro" id="IPR022127">
    <property type="entry name" value="STIMATE/YPL162C"/>
</dbReference>
<feature type="compositionally biased region" description="Basic and acidic residues" evidence="1">
    <location>
        <begin position="422"/>
        <end position="433"/>
    </location>
</feature>
<feature type="transmembrane region" description="Helical" evidence="2">
    <location>
        <begin position="296"/>
        <end position="316"/>
    </location>
</feature>